<evidence type="ECO:0000256" key="5">
    <source>
        <dbReference type="SAM" id="MobiDB-lite"/>
    </source>
</evidence>
<evidence type="ECO:0000256" key="1">
    <source>
        <dbReference type="ARBA" id="ARBA00022723"/>
    </source>
</evidence>
<evidence type="ECO:0000256" key="3">
    <source>
        <dbReference type="ARBA" id="ARBA00022833"/>
    </source>
</evidence>
<sequence>MSYSVPTSPVVSRSSKAPPVTPQRPPPRQQPRSQSFYRSPLTPSTSPYTPISLRSFESASSTLTTPDNTGLSIRKRLAFAGISPDIVKSSSSSKDRSLADIAENWRSRASENGIKVSFADQDDSSYVLDDSSDMSLLDEGNDSSILSNDEAILAEPFLAGHRRLNSLPAVTNRPRAQSHTVLPSRVQPQSPVAVRSARVSPAQRRMTQNQNYSTSLMSTPPPNRTLAKQLKLKGCQTDPPQPRRREALGLVSAPSNHKNASISMTLEHDTSLDLFDIHENDLEYESDYDVSQVENSFANHFSPQEPQLLGYPTFEGHGMNTQSFPFAQPTFTDHFHAIGNVNHPNVGHNFAESIDHHFHVSRQQLQQPYYEDIHQSGHIFLNPTSTQPPLRYNQGRPQPYHPHAFRPHPHAVPLPTTPVPRPSLEHSFSSSSARVIPQAPTPSNSPTDCSVCLAVGSSKLAILQPCGHPLCSACLTSALNIVGEKDMQCAVCKQGVADFKLVMVSKTDHNPMVTTSEVKPLQLTSESLIQPLFASSPPRMSHGQSLPPDGSGDLESAFEFGLDFGELRASTPRMEQQIDRPMLSENRIQHVDNVVLRIDNVPWDITPTQIAGWLQQPVERVHVLLDRKGKTMSHAYVEVKTAATAGAILRGEAVSSSGRKERGSVLGKGRRARGVTITRSGQPELMADLFPHWRGNFQGSRPSLNGLDSARLIGALEGGLLSDSEIVGLVHLIREPDSHFLKVPSLPFHSLISWLSKFPTDVDSRVFWSASVRDHLFDATYVGIEALLSRVEDAKQVSRKEAYHEEYTLDFVLDLLYTGLRCHAFTIQQTRALVGLAEKHRLPLPATPTPTISEQSDGASWTGSSTPITPHSTDNATLTSSHSSKGFNSMHAPDGSLDDLAKEFGVDAQVVQALAQRLANLG</sequence>
<dbReference type="PROSITE" id="PS50089">
    <property type="entry name" value="ZF_RING_2"/>
    <property type="match status" value="1"/>
</dbReference>
<dbReference type="GO" id="GO:0008270">
    <property type="term" value="F:zinc ion binding"/>
    <property type="evidence" value="ECO:0007669"/>
    <property type="project" value="UniProtKB-KW"/>
</dbReference>
<dbReference type="Proteomes" id="UP000807306">
    <property type="component" value="Unassembled WGS sequence"/>
</dbReference>
<dbReference type="Gene3D" id="3.30.40.10">
    <property type="entry name" value="Zinc/RING finger domain, C3HC4 (zinc finger)"/>
    <property type="match status" value="1"/>
</dbReference>
<dbReference type="InterPro" id="IPR013083">
    <property type="entry name" value="Znf_RING/FYVE/PHD"/>
</dbReference>
<dbReference type="SUPFAM" id="SSF57850">
    <property type="entry name" value="RING/U-box"/>
    <property type="match status" value="1"/>
</dbReference>
<keyword evidence="2 4" id="KW-0863">Zinc-finger</keyword>
<dbReference type="SUPFAM" id="SSF54928">
    <property type="entry name" value="RNA-binding domain, RBD"/>
    <property type="match status" value="1"/>
</dbReference>
<feature type="region of interest" description="Disordered" evidence="5">
    <location>
        <begin position="844"/>
        <end position="890"/>
    </location>
</feature>
<evidence type="ECO:0000256" key="2">
    <source>
        <dbReference type="ARBA" id="ARBA00022771"/>
    </source>
</evidence>
<feature type="compositionally biased region" description="Pro residues" evidence="5">
    <location>
        <begin position="410"/>
        <end position="421"/>
    </location>
</feature>
<keyword evidence="1" id="KW-0479">Metal-binding</keyword>
<dbReference type="GO" id="GO:0003676">
    <property type="term" value="F:nucleic acid binding"/>
    <property type="evidence" value="ECO:0007669"/>
    <property type="project" value="InterPro"/>
</dbReference>
<dbReference type="PROSITE" id="PS00518">
    <property type="entry name" value="ZF_RING_1"/>
    <property type="match status" value="1"/>
</dbReference>
<feature type="compositionally biased region" description="Polar residues" evidence="5">
    <location>
        <begin position="205"/>
        <end position="218"/>
    </location>
</feature>
<dbReference type="OrthoDB" id="336240at2759"/>
<feature type="region of interest" description="Disordered" evidence="5">
    <location>
        <begin position="197"/>
        <end position="222"/>
    </location>
</feature>
<name>A0A9P6EE48_9AGAR</name>
<comment type="caution">
    <text evidence="7">The sequence shown here is derived from an EMBL/GenBank/DDBJ whole genome shotgun (WGS) entry which is preliminary data.</text>
</comment>
<keyword evidence="8" id="KW-1185">Reference proteome</keyword>
<evidence type="ECO:0000313" key="7">
    <source>
        <dbReference type="EMBL" id="KAF9527407.1"/>
    </source>
</evidence>
<dbReference type="InterPro" id="IPR018957">
    <property type="entry name" value="Znf_C3HC4_RING-type"/>
</dbReference>
<feature type="compositionally biased region" description="Low complexity" evidence="5">
    <location>
        <begin position="1"/>
        <end position="15"/>
    </location>
</feature>
<feature type="compositionally biased region" description="Pro residues" evidence="5">
    <location>
        <begin position="19"/>
        <end position="29"/>
    </location>
</feature>
<gene>
    <name evidence="7" type="ORF">CPB83DRAFT_394674</name>
</gene>
<evidence type="ECO:0000259" key="6">
    <source>
        <dbReference type="PROSITE" id="PS50089"/>
    </source>
</evidence>
<dbReference type="Pfam" id="PF00097">
    <property type="entry name" value="zf-C3HC4"/>
    <property type="match status" value="1"/>
</dbReference>
<protein>
    <recommendedName>
        <fullName evidence="6">RING-type domain-containing protein</fullName>
    </recommendedName>
</protein>
<feature type="region of interest" description="Disordered" evidence="5">
    <location>
        <begin position="384"/>
        <end position="443"/>
    </location>
</feature>
<evidence type="ECO:0000256" key="4">
    <source>
        <dbReference type="PROSITE-ProRule" id="PRU00175"/>
    </source>
</evidence>
<dbReference type="InterPro" id="IPR035979">
    <property type="entry name" value="RBD_domain_sf"/>
</dbReference>
<dbReference type="InterPro" id="IPR001841">
    <property type="entry name" value="Znf_RING"/>
</dbReference>
<dbReference type="Gene3D" id="3.30.70.330">
    <property type="match status" value="1"/>
</dbReference>
<accession>A0A9P6EE48</accession>
<proteinExistence type="predicted"/>
<dbReference type="InterPro" id="IPR017907">
    <property type="entry name" value="Znf_RING_CS"/>
</dbReference>
<dbReference type="AlphaFoldDB" id="A0A9P6EE48"/>
<feature type="compositionally biased region" description="Low complexity" evidence="5">
    <location>
        <begin position="30"/>
        <end position="52"/>
    </location>
</feature>
<evidence type="ECO:0000313" key="8">
    <source>
        <dbReference type="Proteomes" id="UP000807306"/>
    </source>
</evidence>
<keyword evidence="3" id="KW-0862">Zinc</keyword>
<feature type="region of interest" description="Disordered" evidence="5">
    <location>
        <begin position="1"/>
        <end position="52"/>
    </location>
</feature>
<feature type="domain" description="RING-type" evidence="6">
    <location>
        <begin position="449"/>
        <end position="493"/>
    </location>
</feature>
<dbReference type="EMBL" id="MU157861">
    <property type="protein sequence ID" value="KAF9527407.1"/>
    <property type="molecule type" value="Genomic_DNA"/>
</dbReference>
<dbReference type="InterPro" id="IPR012677">
    <property type="entry name" value="Nucleotide-bd_a/b_plait_sf"/>
</dbReference>
<dbReference type="SMART" id="SM00184">
    <property type="entry name" value="RING"/>
    <property type="match status" value="1"/>
</dbReference>
<organism evidence="7 8">
    <name type="scientific">Crepidotus variabilis</name>
    <dbReference type="NCBI Taxonomy" id="179855"/>
    <lineage>
        <taxon>Eukaryota</taxon>
        <taxon>Fungi</taxon>
        <taxon>Dikarya</taxon>
        <taxon>Basidiomycota</taxon>
        <taxon>Agaricomycotina</taxon>
        <taxon>Agaricomycetes</taxon>
        <taxon>Agaricomycetidae</taxon>
        <taxon>Agaricales</taxon>
        <taxon>Agaricineae</taxon>
        <taxon>Crepidotaceae</taxon>
        <taxon>Crepidotus</taxon>
    </lineage>
</organism>
<reference evidence="7" key="1">
    <citation type="submission" date="2020-11" db="EMBL/GenBank/DDBJ databases">
        <authorList>
            <consortium name="DOE Joint Genome Institute"/>
            <person name="Ahrendt S."/>
            <person name="Riley R."/>
            <person name="Andreopoulos W."/>
            <person name="Labutti K."/>
            <person name="Pangilinan J."/>
            <person name="Ruiz-Duenas F.J."/>
            <person name="Barrasa J.M."/>
            <person name="Sanchez-Garcia M."/>
            <person name="Camarero S."/>
            <person name="Miyauchi S."/>
            <person name="Serrano A."/>
            <person name="Linde D."/>
            <person name="Babiker R."/>
            <person name="Drula E."/>
            <person name="Ayuso-Fernandez I."/>
            <person name="Pacheco R."/>
            <person name="Padilla G."/>
            <person name="Ferreira P."/>
            <person name="Barriuso J."/>
            <person name="Kellner H."/>
            <person name="Castanera R."/>
            <person name="Alfaro M."/>
            <person name="Ramirez L."/>
            <person name="Pisabarro A.G."/>
            <person name="Kuo A."/>
            <person name="Tritt A."/>
            <person name="Lipzen A."/>
            <person name="He G."/>
            <person name="Yan M."/>
            <person name="Ng V."/>
            <person name="Cullen D."/>
            <person name="Martin F."/>
            <person name="Rosso M.-N."/>
            <person name="Henrissat B."/>
            <person name="Hibbett D."/>
            <person name="Martinez A.T."/>
            <person name="Grigoriev I.V."/>
        </authorList>
    </citation>
    <scope>NUCLEOTIDE SEQUENCE</scope>
    <source>
        <strain evidence="7">CBS 506.95</strain>
    </source>
</reference>
<feature type="compositionally biased region" description="Polar residues" evidence="5">
    <location>
        <begin position="849"/>
        <end position="887"/>
    </location>
</feature>